<reference evidence="3" key="1">
    <citation type="submission" date="2021-01" db="EMBL/GenBank/DDBJ databases">
        <title>Modified the classification status of verrucomicrobia.</title>
        <authorList>
            <person name="Feng X."/>
        </authorList>
    </citation>
    <scope>NUCLEOTIDE SEQUENCE</scope>
    <source>
        <strain evidence="3">KCTC 12986</strain>
    </source>
</reference>
<feature type="transmembrane region" description="Helical" evidence="2">
    <location>
        <begin position="12"/>
        <end position="37"/>
    </location>
</feature>
<dbReference type="Proteomes" id="UP000604083">
    <property type="component" value="Unassembled WGS sequence"/>
</dbReference>
<dbReference type="AlphaFoldDB" id="A0A934RP97"/>
<comment type="caution">
    <text evidence="3">The sequence shown here is derived from an EMBL/GenBank/DDBJ whole genome shotgun (WGS) entry which is preliminary data.</text>
</comment>
<protein>
    <submittedName>
        <fullName evidence="3">Uncharacterized protein</fullName>
    </submittedName>
</protein>
<evidence type="ECO:0000313" key="4">
    <source>
        <dbReference type="Proteomes" id="UP000604083"/>
    </source>
</evidence>
<name>A0A934RP97_9BACT</name>
<feature type="region of interest" description="Disordered" evidence="1">
    <location>
        <begin position="150"/>
        <end position="171"/>
    </location>
</feature>
<keyword evidence="2" id="KW-0812">Transmembrane</keyword>
<gene>
    <name evidence="3" type="ORF">JIN78_04545</name>
</gene>
<dbReference type="RefSeq" id="WP_200390754.1">
    <property type="nucleotide sequence ID" value="NZ_JAENIO010000007.1"/>
</dbReference>
<evidence type="ECO:0000256" key="2">
    <source>
        <dbReference type="SAM" id="Phobius"/>
    </source>
</evidence>
<evidence type="ECO:0000256" key="1">
    <source>
        <dbReference type="SAM" id="MobiDB-lite"/>
    </source>
</evidence>
<accession>A0A934RP97</accession>
<proteinExistence type="predicted"/>
<keyword evidence="2" id="KW-1133">Transmembrane helix</keyword>
<evidence type="ECO:0000313" key="3">
    <source>
        <dbReference type="EMBL" id="MBK1833322.1"/>
    </source>
</evidence>
<organism evidence="3 4">
    <name type="scientific">Roseibacillus ishigakijimensis</name>
    <dbReference type="NCBI Taxonomy" id="454146"/>
    <lineage>
        <taxon>Bacteria</taxon>
        <taxon>Pseudomonadati</taxon>
        <taxon>Verrucomicrobiota</taxon>
        <taxon>Verrucomicrobiia</taxon>
        <taxon>Verrucomicrobiales</taxon>
        <taxon>Verrucomicrobiaceae</taxon>
        <taxon>Roseibacillus</taxon>
    </lineage>
</organism>
<sequence length="1101" mass="120168">MRTRILPQPQANGFALPAVILLSAALLLLLVTLMTIVDLERNSSRARVGAYRAELAADSAFEEAKSLLAAAASNDSFAVGVVPFAAEFDDNGDGVISSVEDGDLSAEDGERGRPYLYAIQGDINGGALDYRFLPLFATTHGPGRQRVQADGTLEVPDDPGLPQGGETMGNLDSRVAVTGPPHLQPPVTAWRMMYDQEGEPMARYSYWVEDTQGYLDADYAPGNSLSGGHVRANEIASNTSYWQASLRNEAAQYYSDGGQVPLWPAPGLNPGYREEAPGFFTPSHRLLNQIAIHTLDQNGDGLKDVTQFDDLVRSQASKAPTPGSLLALLGAQAPLQRVASGVDRGRLELTGAANGVENRWVEENIITGNRGWEEQALIPHVPGLDAAVMGTPRKNLNLLLRSAATGAVGGVLAQGEMAVGEMADFIERALPDFAEERQGGFPEDYLRTLAASAFDYADNDDIPHVKEGVYRGVDSHPLISEFVTTTTWQWTDHPDDEPGSGQEFLGKSFLRVNGDLYILMTVEIFAELWNMSNHRIEGTAEFAYENNYSFPVLGNPGVTFMGNVLANTGGPNGDSFSSHELVEHADGYFYSPPRNIILEPNEHRLVRAAVVRYGFYVGDEDQFVPEPIPTIDGDEGNSQYRLRWNGVLCDRAAGGLERVAMTKLDTKAPQSKAVICGTWGPYGAFYTGMQDVRQSWWAGVNDSFPEGIVSENSYPQNYTPGRRNVRYGSIGNSPDAPYGRVLPSEWPDGGHDASFDLDSFKANDSQDRSIRPDAPNFVQMKLPADPDTAPMFVSNLGRFISETELGNVFDPIMWKGRDNPGQSIETWYYRENNDGGEPEVSNRASEANHVGGGNTLRIGRPEHEKFAREPGTRASRLLDLFHCGVPLSDDENKRVGNKRQIEGHININTAPRDVLRALAAGVLAADPLIGLEASFDTRNSFAPRLVRMAGEVSAAEVGNRSEGFSDEAGYLADAIIAGRPYVSLSQLADLAYPLDHPNTTLRGQPVFGNKLNHRIGERLQRTDRAAEEVFARVYNSSTVRSRNFRIHVIGQALQKTPSGNLRVRGTRKKSFRVFVDAGARTASGSINPSNLKIETLYETNL</sequence>
<keyword evidence="4" id="KW-1185">Reference proteome</keyword>
<dbReference type="EMBL" id="JAENIO010000007">
    <property type="protein sequence ID" value="MBK1833322.1"/>
    <property type="molecule type" value="Genomic_DNA"/>
</dbReference>
<keyword evidence="2" id="KW-0472">Membrane</keyword>